<reference evidence="1 2" key="2">
    <citation type="submission" date="2011-10" db="EMBL/GenBank/DDBJ databases">
        <title>The Genome Sequence of Simonsiella muelleri ATCC 29453.</title>
        <authorList>
            <consortium name="The Broad Institute Genome Sequencing Platform"/>
            <consortium name="The Broad Institute Genome Sequencing Center for Infectious Disease"/>
            <person name="Earl A."/>
            <person name="Ward D."/>
            <person name="Feldgarden M."/>
            <person name="Gevers D."/>
            <person name="Izard J."/>
            <person name="Baranova O.V."/>
            <person name="Blanton J.M."/>
            <person name="Tanner A.C."/>
            <person name="Dewhirst F."/>
            <person name="Young S.K."/>
            <person name="Zeng Q."/>
            <person name="Gargeya S."/>
            <person name="Fitzgerald M."/>
            <person name="Haas B."/>
            <person name="Abouelleil A."/>
            <person name="Alvarado L."/>
            <person name="Arachchi H.M."/>
            <person name="Berlin A."/>
            <person name="Brown A."/>
            <person name="Chapman S.B."/>
            <person name="Chen Z."/>
            <person name="Dunbar C."/>
            <person name="Freedman E."/>
            <person name="Gearin G."/>
            <person name="Goldberg J."/>
            <person name="Griggs A."/>
            <person name="Gujja S."/>
            <person name="Heiman D."/>
            <person name="Howarth C."/>
            <person name="Larson L."/>
            <person name="Lui A."/>
            <person name="MacDonald P.J.P."/>
            <person name="Montmayeur A."/>
            <person name="Murphy C."/>
            <person name="Neiman D."/>
            <person name="Pearson M."/>
            <person name="Priest M."/>
            <person name="Roberts A."/>
            <person name="Saif S."/>
            <person name="Shea T."/>
            <person name="Shenoy N."/>
            <person name="Sisk P."/>
            <person name="Stolte C."/>
            <person name="Sykes S."/>
            <person name="Wortman J."/>
            <person name="Nusbaum C."/>
            <person name="Birren B."/>
        </authorList>
    </citation>
    <scope>NUCLEOTIDE SEQUENCE [LARGE SCALE GENOMIC DNA]</scope>
    <source>
        <strain evidence="1 2">ATCC 29453</strain>
    </source>
</reference>
<organism evidence="1 2">
    <name type="scientific">Simonsiella muelleri ATCC 29453</name>
    <dbReference type="NCBI Taxonomy" id="641147"/>
    <lineage>
        <taxon>Bacteria</taxon>
        <taxon>Pseudomonadati</taxon>
        <taxon>Pseudomonadota</taxon>
        <taxon>Betaproteobacteria</taxon>
        <taxon>Neisseriales</taxon>
        <taxon>Neisseriaceae</taxon>
        <taxon>Simonsiella</taxon>
    </lineage>
</organism>
<dbReference type="KEGG" id="smur:BWP33_00815"/>
<name>V9H9Q1_9NEIS</name>
<dbReference type="HOGENOM" id="CLU_203223_0_0_4"/>
<sequence length="73" mass="8276">MAMTPKIEDFPETLLPEPVRPESWECCGSECGDACIQNLYYAEKAKYDAQQVRLREFMLSGSLKPSQNKSTKS</sequence>
<accession>V9H9Q1</accession>
<evidence type="ECO:0000313" key="2">
    <source>
        <dbReference type="Proteomes" id="UP000017813"/>
    </source>
</evidence>
<dbReference type="AlphaFoldDB" id="V9H9Q1"/>
<keyword evidence="2" id="KW-1185">Reference proteome</keyword>
<evidence type="ECO:0000313" key="1">
    <source>
        <dbReference type="EMBL" id="EFG31951.1"/>
    </source>
</evidence>
<proteinExistence type="predicted"/>
<dbReference type="OrthoDB" id="5797329at2"/>
<dbReference type="Proteomes" id="UP000017813">
    <property type="component" value="Unassembled WGS sequence"/>
</dbReference>
<comment type="caution">
    <text evidence="1">The sequence shown here is derived from an EMBL/GenBank/DDBJ whole genome shotgun (WGS) entry which is preliminary data.</text>
</comment>
<evidence type="ECO:0008006" key="3">
    <source>
        <dbReference type="Google" id="ProtNLM"/>
    </source>
</evidence>
<dbReference type="eggNOG" id="ENOG5033BH0">
    <property type="taxonomic scope" value="Bacteria"/>
</dbReference>
<dbReference type="RefSeq" id="WP_002641264.1">
    <property type="nucleotide sequence ID" value="NZ_CP019448.1"/>
</dbReference>
<gene>
    <name evidence="1" type="ORF">HMPREF9021_00354</name>
</gene>
<protein>
    <recommendedName>
        <fullName evidence="3">Oxidoreductase-like domain-containing protein</fullName>
    </recommendedName>
</protein>
<dbReference type="EMBL" id="ADCY02000006">
    <property type="protein sequence ID" value="EFG31951.1"/>
    <property type="molecule type" value="Genomic_DNA"/>
</dbReference>
<reference evidence="1 2" key="1">
    <citation type="submission" date="2010-03" db="EMBL/GenBank/DDBJ databases">
        <authorList>
            <consortium name="The Broad Institute Genome Sequencing Platform"/>
            <person name="Ward D."/>
            <person name="Earl A."/>
            <person name="Feldgarden M."/>
            <person name="Gevers D."/>
            <person name="Young S."/>
            <person name="Zeng Q."/>
            <person name="Koehrsen M."/>
            <person name="Alvarado L."/>
            <person name="Berlin A.M."/>
            <person name="Borenstein D."/>
            <person name="Chapman S.B."/>
            <person name="Chen Z."/>
            <person name="Engels R."/>
            <person name="Freedman E."/>
            <person name="Gellesch M."/>
            <person name="Goldberg J."/>
            <person name="Griggs A."/>
            <person name="Gujja S."/>
            <person name="Heilman E.R."/>
            <person name="Heiman D.I."/>
            <person name="Hepburn T.A."/>
            <person name="Howarth C."/>
            <person name="Jen D."/>
            <person name="Larson L."/>
            <person name="Mehta T."/>
            <person name="Park D."/>
            <person name="Pearson M."/>
            <person name="Richards J."/>
            <person name="Roberts A."/>
            <person name="Saif S."/>
            <person name="Shea T.D."/>
            <person name="Shenoy N."/>
            <person name="Sisk P."/>
            <person name="Stolte C."/>
            <person name="Sykes S.N."/>
            <person name="Walk T."/>
            <person name="White J."/>
            <person name="Yandava C."/>
            <person name="Izard J."/>
            <person name="Baranova O.V."/>
            <person name="Blanton J.M."/>
            <person name="Tanner A.C."/>
            <person name="Dewhirst F."/>
            <person name="Haas B."/>
            <person name="Nusbaum C."/>
            <person name="Birren B."/>
        </authorList>
    </citation>
    <scope>NUCLEOTIDE SEQUENCE [LARGE SCALE GENOMIC DNA]</scope>
    <source>
        <strain evidence="1 2">ATCC 29453</strain>
    </source>
</reference>